<evidence type="ECO:0000313" key="3">
    <source>
        <dbReference type="Proteomes" id="UP001054252"/>
    </source>
</evidence>
<proteinExistence type="predicted"/>
<organism evidence="2 3">
    <name type="scientific">Rubroshorea leprosula</name>
    <dbReference type="NCBI Taxonomy" id="152421"/>
    <lineage>
        <taxon>Eukaryota</taxon>
        <taxon>Viridiplantae</taxon>
        <taxon>Streptophyta</taxon>
        <taxon>Embryophyta</taxon>
        <taxon>Tracheophyta</taxon>
        <taxon>Spermatophyta</taxon>
        <taxon>Magnoliopsida</taxon>
        <taxon>eudicotyledons</taxon>
        <taxon>Gunneridae</taxon>
        <taxon>Pentapetalae</taxon>
        <taxon>rosids</taxon>
        <taxon>malvids</taxon>
        <taxon>Malvales</taxon>
        <taxon>Dipterocarpaceae</taxon>
        <taxon>Rubroshorea</taxon>
    </lineage>
</organism>
<dbReference type="AlphaFoldDB" id="A0AAV5JDV5"/>
<protein>
    <submittedName>
        <fullName evidence="2">Uncharacterized protein</fullName>
    </submittedName>
</protein>
<keyword evidence="1" id="KW-1133">Transmembrane helix</keyword>
<feature type="transmembrane region" description="Helical" evidence="1">
    <location>
        <begin position="7"/>
        <end position="26"/>
    </location>
</feature>
<sequence length="42" mass="4660">MPPDIPLCSALVACITAFVMITVLNWDVLEKVEKFPSIAQVR</sequence>
<gene>
    <name evidence="2" type="ORF">SLEP1_g20202</name>
</gene>
<keyword evidence="3" id="KW-1185">Reference proteome</keyword>
<dbReference type="EMBL" id="BPVZ01000029">
    <property type="protein sequence ID" value="GKV08590.1"/>
    <property type="molecule type" value="Genomic_DNA"/>
</dbReference>
<keyword evidence="1" id="KW-0812">Transmembrane</keyword>
<comment type="caution">
    <text evidence="2">The sequence shown here is derived from an EMBL/GenBank/DDBJ whole genome shotgun (WGS) entry which is preliminary data.</text>
</comment>
<keyword evidence="1" id="KW-0472">Membrane</keyword>
<reference evidence="2 3" key="1">
    <citation type="journal article" date="2021" name="Commun. Biol.">
        <title>The genome of Shorea leprosula (Dipterocarpaceae) highlights the ecological relevance of drought in aseasonal tropical rainforests.</title>
        <authorList>
            <person name="Ng K.K.S."/>
            <person name="Kobayashi M.J."/>
            <person name="Fawcett J.A."/>
            <person name="Hatakeyama M."/>
            <person name="Paape T."/>
            <person name="Ng C.H."/>
            <person name="Ang C.C."/>
            <person name="Tnah L.H."/>
            <person name="Lee C.T."/>
            <person name="Nishiyama T."/>
            <person name="Sese J."/>
            <person name="O'Brien M.J."/>
            <person name="Copetti D."/>
            <person name="Mohd Noor M.I."/>
            <person name="Ong R.C."/>
            <person name="Putra M."/>
            <person name="Sireger I.Z."/>
            <person name="Indrioko S."/>
            <person name="Kosugi Y."/>
            <person name="Izuno A."/>
            <person name="Isagi Y."/>
            <person name="Lee S.L."/>
            <person name="Shimizu K.K."/>
        </authorList>
    </citation>
    <scope>NUCLEOTIDE SEQUENCE [LARGE SCALE GENOMIC DNA]</scope>
    <source>
        <strain evidence="2">214</strain>
    </source>
</reference>
<evidence type="ECO:0000313" key="2">
    <source>
        <dbReference type="EMBL" id="GKV08590.1"/>
    </source>
</evidence>
<dbReference type="Proteomes" id="UP001054252">
    <property type="component" value="Unassembled WGS sequence"/>
</dbReference>
<accession>A0AAV5JDV5</accession>
<evidence type="ECO:0000256" key="1">
    <source>
        <dbReference type="SAM" id="Phobius"/>
    </source>
</evidence>
<name>A0AAV5JDV5_9ROSI</name>